<sequence>MLTRSPPVTCGREIGIRFCKQNRMVCFTFRTALFLVSASPNVLFS</sequence>
<organism evidence="1 2">
    <name type="scientific">Phocaeicola coprocola DSM 17136</name>
    <dbReference type="NCBI Taxonomy" id="470145"/>
    <lineage>
        <taxon>Bacteria</taxon>
        <taxon>Pseudomonadati</taxon>
        <taxon>Bacteroidota</taxon>
        <taxon>Bacteroidia</taxon>
        <taxon>Bacteroidales</taxon>
        <taxon>Bacteroidaceae</taxon>
        <taxon>Phocaeicola</taxon>
    </lineage>
</organism>
<dbReference type="Proteomes" id="UP000003146">
    <property type="component" value="Unassembled WGS sequence"/>
</dbReference>
<protein>
    <submittedName>
        <fullName evidence="1">Uncharacterized protein</fullName>
    </submittedName>
</protein>
<reference evidence="1 2" key="2">
    <citation type="submission" date="2008-04" db="EMBL/GenBank/DDBJ databases">
        <authorList>
            <person name="Fulton L."/>
            <person name="Clifton S."/>
            <person name="Fulton B."/>
            <person name="Xu J."/>
            <person name="Minx P."/>
            <person name="Pepin K.H."/>
            <person name="Johnson M."/>
            <person name="Thiruvilangam P."/>
            <person name="Bhonagiri V."/>
            <person name="Nash W.E."/>
            <person name="Mardis E.R."/>
            <person name="Wilson R.K."/>
        </authorList>
    </citation>
    <scope>NUCLEOTIDE SEQUENCE [LARGE SCALE GENOMIC DNA]</scope>
    <source>
        <strain evidence="1 2">DSM 17136</strain>
    </source>
</reference>
<proteinExistence type="predicted"/>
<dbReference type="HOGENOM" id="CLU_3195979_0_0_10"/>
<accession>B3JIA1</accession>
<dbReference type="EMBL" id="ABIY02000078">
    <property type="protein sequence ID" value="EDV01291.1"/>
    <property type="molecule type" value="Genomic_DNA"/>
</dbReference>
<dbReference type="STRING" id="470145.BACCOP_01614"/>
<comment type="caution">
    <text evidence="1">The sequence shown here is derived from an EMBL/GenBank/DDBJ whole genome shotgun (WGS) entry which is preliminary data.</text>
</comment>
<dbReference type="AlphaFoldDB" id="B3JIA1"/>
<reference evidence="1 2" key="1">
    <citation type="submission" date="2008-04" db="EMBL/GenBank/DDBJ databases">
        <title>Draft genome sequence of Bacteroides coprocola (DSM 17136).</title>
        <authorList>
            <person name="Sudarsanam P."/>
            <person name="Ley R."/>
            <person name="Guruge J."/>
            <person name="Turnbaugh P.J."/>
            <person name="Mahowald M."/>
            <person name="Liep D."/>
            <person name="Gordon J."/>
        </authorList>
    </citation>
    <scope>NUCLEOTIDE SEQUENCE [LARGE SCALE GENOMIC DNA]</scope>
    <source>
        <strain evidence="1 2">DSM 17136</strain>
    </source>
</reference>
<gene>
    <name evidence="1" type="ORF">BACCOP_01614</name>
</gene>
<evidence type="ECO:0000313" key="1">
    <source>
        <dbReference type="EMBL" id="EDV01291.1"/>
    </source>
</evidence>
<name>B3JIA1_9BACT</name>
<evidence type="ECO:0000313" key="2">
    <source>
        <dbReference type="Proteomes" id="UP000003146"/>
    </source>
</evidence>